<evidence type="ECO:0000313" key="2">
    <source>
        <dbReference type="EMBL" id="SCF17841.1"/>
    </source>
</evidence>
<proteinExistence type="predicted"/>
<dbReference type="EMBL" id="LT607412">
    <property type="protein sequence ID" value="SCF17841.1"/>
    <property type="molecule type" value="Genomic_DNA"/>
</dbReference>
<dbReference type="Proteomes" id="UP000198243">
    <property type="component" value="Chromosome I"/>
</dbReference>
<protein>
    <recommendedName>
        <fullName evidence="4">Transposase</fullName>
    </recommendedName>
</protein>
<accession>A0A1C4YBX6</accession>
<gene>
    <name evidence="2" type="ORF">GA0070607_6510</name>
</gene>
<evidence type="ECO:0008006" key="4">
    <source>
        <dbReference type="Google" id="ProtNLM"/>
    </source>
</evidence>
<feature type="region of interest" description="Disordered" evidence="1">
    <location>
        <begin position="1"/>
        <end position="36"/>
    </location>
</feature>
<keyword evidence="3" id="KW-1185">Reference proteome</keyword>
<name>A0A1C4YBX6_9ACTN</name>
<reference evidence="3" key="1">
    <citation type="submission" date="2016-06" db="EMBL/GenBank/DDBJ databases">
        <authorList>
            <person name="Varghese N."/>
            <person name="Submissions Spin"/>
        </authorList>
    </citation>
    <scope>NUCLEOTIDE SEQUENCE [LARGE SCALE GENOMIC DNA]</scope>
    <source>
        <strain evidence="3">DSM 44875</strain>
    </source>
</reference>
<dbReference type="AlphaFoldDB" id="A0A1C4YBX6"/>
<organism evidence="2 3">
    <name type="scientific">Micromonospora coriariae</name>
    <dbReference type="NCBI Taxonomy" id="285665"/>
    <lineage>
        <taxon>Bacteria</taxon>
        <taxon>Bacillati</taxon>
        <taxon>Actinomycetota</taxon>
        <taxon>Actinomycetes</taxon>
        <taxon>Micromonosporales</taxon>
        <taxon>Micromonosporaceae</taxon>
        <taxon>Micromonospora</taxon>
    </lineage>
</organism>
<dbReference type="RefSeq" id="WP_089021546.1">
    <property type="nucleotide sequence ID" value="NZ_LT607412.1"/>
</dbReference>
<evidence type="ECO:0000313" key="3">
    <source>
        <dbReference type="Proteomes" id="UP000198243"/>
    </source>
</evidence>
<sequence>MAAKTSSTYRPRSPLAPRLLDIGGARQSDPADAASVAHAAMRHKRLRAVVAEDHTNTCGSWPNAVTTWPVNAFASSPACTPWSAT</sequence>
<feature type="compositionally biased region" description="Polar residues" evidence="1">
    <location>
        <begin position="1"/>
        <end position="10"/>
    </location>
</feature>
<evidence type="ECO:0000256" key="1">
    <source>
        <dbReference type="SAM" id="MobiDB-lite"/>
    </source>
</evidence>